<dbReference type="Pfam" id="PF13181">
    <property type="entry name" value="TPR_8"/>
    <property type="match status" value="1"/>
</dbReference>
<feature type="compositionally biased region" description="Polar residues" evidence="4">
    <location>
        <begin position="226"/>
        <end position="235"/>
    </location>
</feature>
<feature type="region of interest" description="Disordered" evidence="4">
    <location>
        <begin position="133"/>
        <end position="175"/>
    </location>
</feature>
<dbReference type="Gene3D" id="1.25.40.10">
    <property type="entry name" value="Tetratricopeptide repeat domain"/>
    <property type="match status" value="1"/>
</dbReference>
<feature type="region of interest" description="Disordered" evidence="4">
    <location>
        <begin position="484"/>
        <end position="550"/>
    </location>
</feature>
<gene>
    <name evidence="5" type="ORF">POBO1169_LOCUS11967</name>
</gene>
<sequence>MATNSHTAHPATSAGGSNISSDIPPFDDEAQHSGDFNRGEEAHFNVNRVREAAGGAPSLVTAGHSVFTEPRQLANGVTGSTSTVHNARPVFSIGDSCAQVASAGVSYDGPVARRDEPVQFEEVAGPIRRIMQSHSVSCGGPSREDDDSAEARFEEADEGEELDSQRVAHHESAGGGIGALGATGGVWQVSAHFDDNSADIGGSADVGGSVDVADMSGGSKRPGSVNDPSPSNRQPSVEAAIGEVSDGVRKDETDDEMSIGNATCNGANHRSDSEVCGSPAVESPPRTTPVRQHAVGTHQPLPPTHKPAREWYEKEPWELELHDCLRAAEKYKEEGNQLFAEEEYEGAGEKYLRAQKYVEFETVFEGEEKTARTLKLHCLLNSAACKTKLGLFKEAVESCTKAMELDGTSAKALYRRAHAHISRADLELGEADLARAIELEPSNYQIKSALTELRRRKKEYQQSQQRMCMRMFEAGVIFQDLQPEEPIDGRNGKTPRLGPGVEAPRTAHLAGHDAEYTTNGKKSHSDDATVETHIPGGPSKSFSNGKYVPNGLGSNGIRRVSMLKSNHAPVNSGDADRLDLDGDSEEDGDEFVSPAILPAVAESAPPST</sequence>
<keyword evidence="1" id="KW-0677">Repeat</keyword>
<dbReference type="InterPro" id="IPR039663">
    <property type="entry name" value="AIP/AIPL1/TTC9"/>
</dbReference>
<dbReference type="EMBL" id="HBFA01023506">
    <property type="protein sequence ID" value="CAD8673837.1"/>
    <property type="molecule type" value="Transcribed_RNA"/>
</dbReference>
<evidence type="ECO:0000313" key="5">
    <source>
        <dbReference type="EMBL" id="CAD8673837.1"/>
    </source>
</evidence>
<dbReference type="SMART" id="SM00028">
    <property type="entry name" value="TPR"/>
    <property type="match status" value="3"/>
</dbReference>
<feature type="region of interest" description="Disordered" evidence="4">
    <location>
        <begin position="564"/>
        <end position="608"/>
    </location>
</feature>
<dbReference type="AlphaFoldDB" id="A0A7S0WN57"/>
<feature type="compositionally biased region" description="Acidic residues" evidence="4">
    <location>
        <begin position="581"/>
        <end position="590"/>
    </location>
</feature>
<dbReference type="PANTHER" id="PTHR11242">
    <property type="entry name" value="ARYL HYDROCARBON RECEPTOR INTERACTING PROTEIN RELATED"/>
    <property type="match status" value="1"/>
</dbReference>
<feature type="repeat" description="TPR" evidence="3">
    <location>
        <begin position="410"/>
        <end position="443"/>
    </location>
</feature>
<evidence type="ECO:0000256" key="3">
    <source>
        <dbReference type="PROSITE-ProRule" id="PRU00339"/>
    </source>
</evidence>
<feature type="compositionally biased region" description="Basic and acidic residues" evidence="4">
    <location>
        <begin position="163"/>
        <end position="172"/>
    </location>
</feature>
<feature type="compositionally biased region" description="Low complexity" evidence="4">
    <location>
        <begin position="200"/>
        <end position="219"/>
    </location>
</feature>
<dbReference type="PROSITE" id="PS50005">
    <property type="entry name" value="TPR"/>
    <property type="match status" value="1"/>
</dbReference>
<evidence type="ECO:0000256" key="1">
    <source>
        <dbReference type="ARBA" id="ARBA00022737"/>
    </source>
</evidence>
<dbReference type="InterPro" id="IPR011990">
    <property type="entry name" value="TPR-like_helical_dom_sf"/>
</dbReference>
<accession>A0A7S0WN57</accession>
<feature type="region of interest" description="Disordered" evidence="4">
    <location>
        <begin position="200"/>
        <end position="307"/>
    </location>
</feature>
<evidence type="ECO:0000256" key="4">
    <source>
        <dbReference type="SAM" id="MobiDB-lite"/>
    </source>
</evidence>
<dbReference type="InterPro" id="IPR019734">
    <property type="entry name" value="TPR_rpt"/>
</dbReference>
<reference evidence="5" key="1">
    <citation type="submission" date="2021-01" db="EMBL/GenBank/DDBJ databases">
        <authorList>
            <person name="Corre E."/>
            <person name="Pelletier E."/>
            <person name="Niang G."/>
            <person name="Scheremetjew M."/>
            <person name="Finn R."/>
            <person name="Kale V."/>
            <person name="Holt S."/>
            <person name="Cochrane G."/>
            <person name="Meng A."/>
            <person name="Brown T."/>
            <person name="Cohen L."/>
        </authorList>
    </citation>
    <scope>NUCLEOTIDE SEQUENCE</scope>
    <source>
        <strain evidence="5">CCMP722</strain>
    </source>
</reference>
<organism evidence="5">
    <name type="scientific">Pyramimonas obovata</name>
    <dbReference type="NCBI Taxonomy" id="1411642"/>
    <lineage>
        <taxon>Eukaryota</taxon>
        <taxon>Viridiplantae</taxon>
        <taxon>Chlorophyta</taxon>
        <taxon>Pyramimonadophyceae</taxon>
        <taxon>Pyramimonadales</taxon>
        <taxon>Pyramimonadaceae</taxon>
        <taxon>Pyramimonas</taxon>
        <taxon>Pyramimonas incertae sedis</taxon>
    </lineage>
</organism>
<feature type="compositionally biased region" description="Basic and acidic residues" evidence="4">
    <location>
        <begin position="29"/>
        <end position="41"/>
    </location>
</feature>
<dbReference type="SUPFAM" id="SSF48452">
    <property type="entry name" value="TPR-like"/>
    <property type="match status" value="1"/>
</dbReference>
<dbReference type="PANTHER" id="PTHR11242:SF0">
    <property type="entry name" value="TPR_REGION DOMAIN-CONTAINING PROTEIN"/>
    <property type="match status" value="1"/>
</dbReference>
<proteinExistence type="predicted"/>
<evidence type="ECO:0000256" key="2">
    <source>
        <dbReference type="ARBA" id="ARBA00022803"/>
    </source>
</evidence>
<feature type="region of interest" description="Disordered" evidence="4">
    <location>
        <begin position="1"/>
        <end position="41"/>
    </location>
</feature>
<protein>
    <submittedName>
        <fullName evidence="5">Uncharacterized protein</fullName>
    </submittedName>
</protein>
<name>A0A7S0WN57_9CHLO</name>
<keyword evidence="2 3" id="KW-0802">TPR repeat</keyword>